<dbReference type="AlphaFoldDB" id="A0AA45L6U8"/>
<name>A0AA45L6U8_9PSEU</name>
<dbReference type="Gene3D" id="3.40.190.80">
    <property type="match status" value="1"/>
</dbReference>
<dbReference type="GO" id="GO:0006020">
    <property type="term" value="P:inositol metabolic process"/>
    <property type="evidence" value="ECO:0007669"/>
    <property type="project" value="TreeGrafter"/>
</dbReference>
<protein>
    <submittedName>
        <fullName evidence="2">3'(2'),5'-bisphosphate nucleotidase CysQ</fullName>
    </submittedName>
</protein>
<organism evidence="2 3">
    <name type="scientific">Actinosynnema pretiosum subsp. pretiosum</name>
    <dbReference type="NCBI Taxonomy" id="103721"/>
    <lineage>
        <taxon>Bacteria</taxon>
        <taxon>Bacillati</taxon>
        <taxon>Actinomycetota</taxon>
        <taxon>Actinomycetes</taxon>
        <taxon>Pseudonocardiales</taxon>
        <taxon>Pseudonocardiaceae</taxon>
        <taxon>Actinosynnema</taxon>
    </lineage>
</organism>
<dbReference type="PANTHER" id="PTHR20854:SF4">
    <property type="entry name" value="INOSITOL-1-MONOPHOSPHATASE-RELATED"/>
    <property type="match status" value="1"/>
</dbReference>
<dbReference type="PANTHER" id="PTHR20854">
    <property type="entry name" value="INOSITOL MONOPHOSPHATASE"/>
    <property type="match status" value="1"/>
</dbReference>
<dbReference type="Gene3D" id="3.30.540.10">
    <property type="entry name" value="Fructose-1,6-Bisphosphatase, subunit A, domain 1"/>
    <property type="match status" value="1"/>
</dbReference>
<comment type="cofactor">
    <cofactor evidence="1">
        <name>Mg(2+)</name>
        <dbReference type="ChEBI" id="CHEBI:18420"/>
    </cofactor>
</comment>
<gene>
    <name evidence="2" type="ORF">KCV87_34740</name>
</gene>
<proteinExistence type="predicted"/>
<dbReference type="InterPro" id="IPR000760">
    <property type="entry name" value="Inositol_monophosphatase-like"/>
</dbReference>
<dbReference type="SUPFAM" id="SSF56655">
    <property type="entry name" value="Carbohydrate phosphatase"/>
    <property type="match status" value="1"/>
</dbReference>
<evidence type="ECO:0000313" key="2">
    <source>
        <dbReference type="EMBL" id="QUF04402.1"/>
    </source>
</evidence>
<dbReference type="PRINTS" id="PR00377">
    <property type="entry name" value="IMPHPHTASES"/>
</dbReference>
<keyword evidence="1" id="KW-0479">Metal-binding</keyword>
<sequence>MSTLNATVDAVHAAGAALARQYRTSHDLVDRAAVEAAIAAADEVSLAQLRPRLEAAAPDAGWVEDELAEGGLPPGRWWVVDPVEGAINHVHGLPEWGVTATLVEDDLPVLTAVHLPLAGLTYTATAGGGALRNGERLRASVKAELRGALVGTGQASPRETEGTWRLIGRSATAMMAASGVLGVSVPPTLRLLHVADGRSDVFWQHGAVRSGLLPGALLVAEAGGVVSDLRGAPWTAASGDFLAAAPGVHAQAVAVLGAL</sequence>
<keyword evidence="1" id="KW-0460">Magnesium</keyword>
<evidence type="ECO:0000313" key="3">
    <source>
        <dbReference type="Proteomes" id="UP000677152"/>
    </source>
</evidence>
<feature type="binding site" evidence="1">
    <location>
        <position position="81"/>
    </location>
    <ligand>
        <name>Mg(2+)</name>
        <dbReference type="ChEBI" id="CHEBI:18420"/>
        <label>1</label>
        <note>catalytic</note>
    </ligand>
</feature>
<dbReference type="GO" id="GO:0046872">
    <property type="term" value="F:metal ion binding"/>
    <property type="evidence" value="ECO:0007669"/>
    <property type="project" value="UniProtKB-KW"/>
</dbReference>
<dbReference type="Proteomes" id="UP000677152">
    <property type="component" value="Chromosome"/>
</dbReference>
<dbReference type="GO" id="GO:0007165">
    <property type="term" value="P:signal transduction"/>
    <property type="evidence" value="ECO:0007669"/>
    <property type="project" value="TreeGrafter"/>
</dbReference>
<accession>A0AA45L6U8</accession>
<evidence type="ECO:0000256" key="1">
    <source>
        <dbReference type="PIRSR" id="PIRSR600760-2"/>
    </source>
</evidence>
<dbReference type="GO" id="GO:0008934">
    <property type="term" value="F:inositol monophosphate 1-phosphatase activity"/>
    <property type="evidence" value="ECO:0007669"/>
    <property type="project" value="TreeGrafter"/>
</dbReference>
<dbReference type="Pfam" id="PF00459">
    <property type="entry name" value="Inositol_P"/>
    <property type="match status" value="1"/>
</dbReference>
<dbReference type="EMBL" id="CP073249">
    <property type="protein sequence ID" value="QUF04402.1"/>
    <property type="molecule type" value="Genomic_DNA"/>
</dbReference>
<reference evidence="2" key="1">
    <citation type="submission" date="2021-04" db="EMBL/GenBank/DDBJ databases">
        <title>Genomic sequence of Actinosynnema pretiosum subsp. pretiosum ATCC 31280 (C-14919).</title>
        <authorList>
            <person name="Bai L."/>
            <person name="Wang X."/>
            <person name="Xiao Y."/>
        </authorList>
    </citation>
    <scope>NUCLEOTIDE SEQUENCE</scope>
    <source>
        <strain evidence="2">ATCC 31280</strain>
    </source>
</reference>